<evidence type="ECO:0000313" key="8">
    <source>
        <dbReference type="Proteomes" id="UP001597215"/>
    </source>
</evidence>
<feature type="transmembrane region" description="Helical" evidence="6">
    <location>
        <begin position="6"/>
        <end position="27"/>
    </location>
</feature>
<keyword evidence="8" id="KW-1185">Reference proteome</keyword>
<dbReference type="Proteomes" id="UP001597215">
    <property type="component" value="Unassembled WGS sequence"/>
</dbReference>
<feature type="transmembrane region" description="Helical" evidence="6">
    <location>
        <begin position="114"/>
        <end position="134"/>
    </location>
</feature>
<evidence type="ECO:0000256" key="4">
    <source>
        <dbReference type="ARBA" id="ARBA00022989"/>
    </source>
</evidence>
<evidence type="ECO:0000256" key="1">
    <source>
        <dbReference type="ARBA" id="ARBA00004651"/>
    </source>
</evidence>
<protein>
    <submittedName>
        <fullName evidence="7">LysE family translocator</fullName>
    </submittedName>
</protein>
<feature type="transmembrane region" description="Helical" evidence="6">
    <location>
        <begin position="182"/>
        <end position="200"/>
    </location>
</feature>
<dbReference type="PIRSF" id="PIRSF006324">
    <property type="entry name" value="LeuE"/>
    <property type="match status" value="1"/>
</dbReference>
<proteinExistence type="predicted"/>
<keyword evidence="3 6" id="KW-0812">Transmembrane</keyword>
<keyword evidence="2" id="KW-1003">Cell membrane</keyword>
<accession>A0ABW4MB52</accession>
<dbReference type="EMBL" id="JBHUEL010000002">
    <property type="protein sequence ID" value="MFD1765628.1"/>
    <property type="molecule type" value="Genomic_DNA"/>
</dbReference>
<reference evidence="8" key="1">
    <citation type="journal article" date="2019" name="Int. J. Syst. Evol. Microbiol.">
        <title>The Global Catalogue of Microorganisms (GCM) 10K type strain sequencing project: providing services to taxonomists for standard genome sequencing and annotation.</title>
        <authorList>
            <consortium name="The Broad Institute Genomics Platform"/>
            <consortium name="The Broad Institute Genome Sequencing Center for Infectious Disease"/>
            <person name="Wu L."/>
            <person name="Ma J."/>
        </authorList>
    </citation>
    <scope>NUCLEOTIDE SEQUENCE [LARGE SCALE GENOMIC DNA]</scope>
    <source>
        <strain evidence="8">CGMCC 1.12449</strain>
    </source>
</reference>
<evidence type="ECO:0000256" key="5">
    <source>
        <dbReference type="ARBA" id="ARBA00023136"/>
    </source>
</evidence>
<dbReference type="Pfam" id="PF01810">
    <property type="entry name" value="LysE"/>
    <property type="match status" value="1"/>
</dbReference>
<keyword evidence="4 6" id="KW-1133">Transmembrane helix</keyword>
<dbReference type="RefSeq" id="WP_381510972.1">
    <property type="nucleotide sequence ID" value="NZ_JBHUEL010000002.1"/>
</dbReference>
<comment type="subcellular location">
    <subcellularLocation>
        <location evidence="1">Cell membrane</location>
        <topology evidence="1">Multi-pass membrane protein</topology>
    </subcellularLocation>
</comment>
<sequence>MLTENFLPFLLTAILIELTPGPNMAWLALTGAASGRRAALSATAGIALGLAIVAALAALGLAELAQASPELFAVLRYAGAAYLLWLAWEAWTGTGDVSPEHAHNGNVRWFRHGLMLNLLNPKAALFFIAILPNYVDSKQSIMPQTLLLSATYVAVATSVHLILALLSARSQNWFGRNGHEALFRRICALLIAGVALWFLLSTTR</sequence>
<dbReference type="PANTHER" id="PTHR30086:SF20">
    <property type="entry name" value="ARGININE EXPORTER PROTEIN ARGO-RELATED"/>
    <property type="match status" value="1"/>
</dbReference>
<evidence type="ECO:0000256" key="2">
    <source>
        <dbReference type="ARBA" id="ARBA00022475"/>
    </source>
</evidence>
<feature type="transmembrane region" description="Helical" evidence="6">
    <location>
        <begin position="39"/>
        <end position="62"/>
    </location>
</feature>
<organism evidence="7 8">
    <name type="scientific">Sphingorhabdus buctiana</name>
    <dbReference type="NCBI Taxonomy" id="1508805"/>
    <lineage>
        <taxon>Bacteria</taxon>
        <taxon>Pseudomonadati</taxon>
        <taxon>Pseudomonadota</taxon>
        <taxon>Alphaproteobacteria</taxon>
        <taxon>Sphingomonadales</taxon>
        <taxon>Sphingomonadaceae</taxon>
        <taxon>Sphingorhabdus</taxon>
    </lineage>
</organism>
<keyword evidence="5 6" id="KW-0472">Membrane</keyword>
<comment type="caution">
    <text evidence="7">The sequence shown here is derived from an EMBL/GenBank/DDBJ whole genome shotgun (WGS) entry which is preliminary data.</text>
</comment>
<dbReference type="PANTHER" id="PTHR30086">
    <property type="entry name" value="ARGININE EXPORTER PROTEIN ARGO"/>
    <property type="match status" value="1"/>
</dbReference>
<dbReference type="InterPro" id="IPR001123">
    <property type="entry name" value="LeuE-type"/>
</dbReference>
<name>A0ABW4MB52_9SPHN</name>
<gene>
    <name evidence="7" type="ORF">ACFSAG_02070</name>
</gene>
<evidence type="ECO:0000313" key="7">
    <source>
        <dbReference type="EMBL" id="MFD1765628.1"/>
    </source>
</evidence>
<feature type="transmembrane region" description="Helical" evidence="6">
    <location>
        <begin position="74"/>
        <end position="93"/>
    </location>
</feature>
<feature type="transmembrane region" description="Helical" evidence="6">
    <location>
        <begin position="146"/>
        <end position="166"/>
    </location>
</feature>
<evidence type="ECO:0000256" key="6">
    <source>
        <dbReference type="SAM" id="Phobius"/>
    </source>
</evidence>
<evidence type="ECO:0000256" key="3">
    <source>
        <dbReference type="ARBA" id="ARBA00022692"/>
    </source>
</evidence>